<reference evidence="3" key="1">
    <citation type="journal article" date="2020" name="mSystems">
        <title>Genome- and Community-Level Interaction Insights into Carbon Utilization and Element Cycling Functions of Hydrothermarchaeota in Hydrothermal Sediment.</title>
        <authorList>
            <person name="Zhou Z."/>
            <person name="Liu Y."/>
            <person name="Xu W."/>
            <person name="Pan J."/>
            <person name="Luo Z.H."/>
            <person name="Li M."/>
        </authorList>
    </citation>
    <scope>NUCLEOTIDE SEQUENCE [LARGE SCALE GENOMIC DNA]</scope>
    <source>
        <strain evidence="3">SpSt-132</strain>
    </source>
</reference>
<dbReference type="AlphaFoldDB" id="A0A7C2V759"/>
<name>A0A7C2V759_9AQUI</name>
<dbReference type="CDD" id="cd02947">
    <property type="entry name" value="TRX_family"/>
    <property type="match status" value="1"/>
</dbReference>
<accession>A0A7C2V759</accession>
<organism evidence="3">
    <name type="scientific">Hydrogenobacter sp</name>
    <dbReference type="NCBI Taxonomy" id="2152829"/>
    <lineage>
        <taxon>Bacteria</taxon>
        <taxon>Pseudomonadati</taxon>
        <taxon>Aquificota</taxon>
        <taxon>Aquificia</taxon>
        <taxon>Aquificales</taxon>
        <taxon>Aquificaceae</taxon>
        <taxon>Hydrogenobacter</taxon>
    </lineage>
</organism>
<feature type="domain" description="Thioredoxin" evidence="2">
    <location>
        <begin position="43"/>
        <end position="120"/>
    </location>
</feature>
<keyword evidence="1" id="KW-1133">Transmembrane helix</keyword>
<evidence type="ECO:0000259" key="2">
    <source>
        <dbReference type="Pfam" id="PF00085"/>
    </source>
</evidence>
<protein>
    <submittedName>
        <fullName evidence="3">Thioredoxin</fullName>
    </submittedName>
</protein>
<dbReference type="Gene3D" id="3.40.30.10">
    <property type="entry name" value="Glutaredoxin"/>
    <property type="match status" value="1"/>
</dbReference>
<gene>
    <name evidence="3" type="ORF">ENO47_04935</name>
</gene>
<dbReference type="SUPFAM" id="SSF52833">
    <property type="entry name" value="Thioredoxin-like"/>
    <property type="match status" value="1"/>
</dbReference>
<keyword evidence="1" id="KW-0812">Transmembrane</keyword>
<dbReference type="InterPro" id="IPR013766">
    <property type="entry name" value="Thioredoxin_domain"/>
</dbReference>
<evidence type="ECO:0000313" key="3">
    <source>
        <dbReference type="EMBL" id="HEW46001.1"/>
    </source>
</evidence>
<dbReference type="InterPro" id="IPR036249">
    <property type="entry name" value="Thioredoxin-like_sf"/>
</dbReference>
<feature type="transmembrane region" description="Helical" evidence="1">
    <location>
        <begin position="6"/>
        <end position="26"/>
    </location>
</feature>
<keyword evidence="1" id="KW-0472">Membrane</keyword>
<dbReference type="Pfam" id="PF00085">
    <property type="entry name" value="Thioredoxin"/>
    <property type="match status" value="1"/>
</dbReference>
<proteinExistence type="predicted"/>
<evidence type="ECO:0000256" key="1">
    <source>
        <dbReference type="SAM" id="Phobius"/>
    </source>
</evidence>
<comment type="caution">
    <text evidence="3">The sequence shown here is derived from an EMBL/GenBank/DDBJ whole genome shotgun (WGS) entry which is preliminary data.</text>
</comment>
<dbReference type="EMBL" id="DSFP01000040">
    <property type="protein sequence ID" value="HEW46001.1"/>
    <property type="molecule type" value="Genomic_DNA"/>
</dbReference>
<sequence>MEGFLKLLALLLTLFFIFMFLLGLNIKRRARKMQGKEFKALRDGIVYFYSERCGACKMMRPEIEKLKESVEVLELDVARPEGYKMAQELGIVATPTTLVVKDGIIRKVFVGVIKSERILKEV</sequence>